<keyword evidence="3" id="KW-1185">Reference proteome</keyword>
<dbReference type="Gene3D" id="2.60.40.10">
    <property type="entry name" value="Immunoglobulins"/>
    <property type="match status" value="1"/>
</dbReference>
<name>A0A6J8EL88_MYTCO</name>
<dbReference type="Proteomes" id="UP000507470">
    <property type="component" value="Unassembled WGS sequence"/>
</dbReference>
<evidence type="ECO:0000256" key="1">
    <source>
        <dbReference type="SAM" id="MobiDB-lite"/>
    </source>
</evidence>
<dbReference type="InterPro" id="IPR013783">
    <property type="entry name" value="Ig-like_fold"/>
</dbReference>
<evidence type="ECO:0000313" key="2">
    <source>
        <dbReference type="EMBL" id="CAC5421330.1"/>
    </source>
</evidence>
<dbReference type="AlphaFoldDB" id="A0A6J8EL88"/>
<proteinExistence type="predicted"/>
<reference evidence="2 3" key="1">
    <citation type="submission" date="2020-06" db="EMBL/GenBank/DDBJ databases">
        <authorList>
            <person name="Li R."/>
            <person name="Bekaert M."/>
        </authorList>
    </citation>
    <scope>NUCLEOTIDE SEQUENCE [LARGE SCALE GENOMIC DNA]</scope>
    <source>
        <strain evidence="3">wild</strain>
    </source>
</reference>
<gene>
    <name evidence="2" type="ORF">MCOR_53466</name>
</gene>
<dbReference type="SUPFAM" id="SSF48726">
    <property type="entry name" value="Immunoglobulin"/>
    <property type="match status" value="1"/>
</dbReference>
<feature type="compositionally biased region" description="Acidic residues" evidence="1">
    <location>
        <begin position="280"/>
        <end position="291"/>
    </location>
</feature>
<dbReference type="EMBL" id="CACVKT020009343">
    <property type="protein sequence ID" value="CAC5421330.1"/>
    <property type="molecule type" value="Genomic_DNA"/>
</dbReference>
<sequence length="313" mass="35927">MVGPRIELKHPNCCQSGASRLVCAIKGSSPILTFITNHKLNHNGNDIDFLKRTNIRKDSNFTRHVDLQIYKVTPDHEGNYDCRIDAPAVTGRHTNDTVERDCDGNPAIYSVYRLDQISNHGELVRSVNLNNGTLRLQTDPYLYQRNGRYMCVVSNGISDTNGEILQTWSTNVKYEVRCHQQNDNCLFPIKATEISKKRKLCQNCGESFVPRYFETHKLKIFQENKWLYGKSCKTDSKDTESAQVFDVLESSDSNEPLGLEIKRHLRTELKRHRIDHNQTESDDDEDEDEELWSGISLSDIDGDFILAEEGRDQ</sequence>
<evidence type="ECO:0008006" key="4">
    <source>
        <dbReference type="Google" id="ProtNLM"/>
    </source>
</evidence>
<protein>
    <recommendedName>
        <fullName evidence="4">Ig-like domain-containing protein</fullName>
    </recommendedName>
</protein>
<accession>A0A6J8EL88</accession>
<dbReference type="InterPro" id="IPR036179">
    <property type="entry name" value="Ig-like_dom_sf"/>
</dbReference>
<feature type="region of interest" description="Disordered" evidence="1">
    <location>
        <begin position="274"/>
        <end position="296"/>
    </location>
</feature>
<organism evidence="2 3">
    <name type="scientific">Mytilus coruscus</name>
    <name type="common">Sea mussel</name>
    <dbReference type="NCBI Taxonomy" id="42192"/>
    <lineage>
        <taxon>Eukaryota</taxon>
        <taxon>Metazoa</taxon>
        <taxon>Spiralia</taxon>
        <taxon>Lophotrochozoa</taxon>
        <taxon>Mollusca</taxon>
        <taxon>Bivalvia</taxon>
        <taxon>Autobranchia</taxon>
        <taxon>Pteriomorphia</taxon>
        <taxon>Mytilida</taxon>
        <taxon>Mytiloidea</taxon>
        <taxon>Mytilidae</taxon>
        <taxon>Mytilinae</taxon>
        <taxon>Mytilus</taxon>
    </lineage>
</organism>
<evidence type="ECO:0000313" key="3">
    <source>
        <dbReference type="Proteomes" id="UP000507470"/>
    </source>
</evidence>